<dbReference type="EMBL" id="JAGGDJ010000004">
    <property type="protein sequence ID" value="MBO7744523.1"/>
    <property type="molecule type" value="Genomic_DNA"/>
</dbReference>
<reference evidence="3 4" key="1">
    <citation type="submission" date="2021-03" db="EMBL/GenBank/DDBJ databases">
        <title>Paenibacillus artemisicola MWE-103 whole genome sequence.</title>
        <authorList>
            <person name="Ham Y.J."/>
        </authorList>
    </citation>
    <scope>NUCLEOTIDE SEQUENCE [LARGE SCALE GENOMIC DNA]</scope>
    <source>
        <strain evidence="3 4">MWE-103</strain>
    </source>
</reference>
<name>A0ABS3W8C6_9BACL</name>
<dbReference type="InterPro" id="IPR029044">
    <property type="entry name" value="Nucleotide-diphossugar_trans"/>
</dbReference>
<gene>
    <name evidence="3" type="ORF">I8J29_09970</name>
</gene>
<accession>A0ABS3W8C6</accession>
<dbReference type="Gene3D" id="3.90.550.10">
    <property type="entry name" value="Spore Coat Polysaccharide Biosynthesis Protein SpsA, Chain A"/>
    <property type="match status" value="1"/>
</dbReference>
<dbReference type="SUPFAM" id="SSF53448">
    <property type="entry name" value="Nucleotide-diphospho-sugar transferases"/>
    <property type="match status" value="1"/>
</dbReference>
<dbReference type="InterPro" id="IPR051161">
    <property type="entry name" value="Mannose-6P_isomerase_type2"/>
</dbReference>
<sequence length="462" mass="50372">MRIVLLGGGSGKRLWPLSNEIRSKIFLKVLKAGDGGKESMIQRLCRQLDEAGLLGSTAIVAHRNQAEIVQNHVGGSIPFIAETYRRGTYTAIALAASYLHTELNADREEIVCVLPADLFVDDAFFDVLRKLPEVLAESGARLALLGSAPTHPSGQFGYIVPEQASSGPATGYTPIARFVEKPNADDARLLISSHAMWNCGVYAFSLAFMLSHLKDTGLPEAYDELAASCEHLPEASFDVEVSENTRPSVVIPYDGLWRDLGDWSVLPDYVGHQVIGHGELSSDSAHTHIVNELALPIHVIGASNLIVAASADGILVASKDKSNQIKAIRSSSPKPRYEEKRWGAYLILDHSTSDAQSETLTKKVNLLPGKHTSYHVHQRRKEIWTIITGTGEFVLDAVMTGFQTGDILQIPVGAGHAVRAITQVEYLVVQIGTELLEEDSIRLAMDWQEIVRLCGRGSRPAE</sequence>
<organism evidence="3 4">
    <name type="scientific">Paenibacillus artemisiicola</name>
    <dbReference type="NCBI Taxonomy" id="1172618"/>
    <lineage>
        <taxon>Bacteria</taxon>
        <taxon>Bacillati</taxon>
        <taxon>Bacillota</taxon>
        <taxon>Bacilli</taxon>
        <taxon>Bacillales</taxon>
        <taxon>Paenibacillaceae</taxon>
        <taxon>Paenibacillus</taxon>
    </lineage>
</organism>
<dbReference type="InterPro" id="IPR011051">
    <property type="entry name" value="RmlC_Cupin_sf"/>
</dbReference>
<dbReference type="InterPro" id="IPR005835">
    <property type="entry name" value="NTP_transferase_dom"/>
</dbReference>
<protein>
    <submittedName>
        <fullName evidence="3">Cupin domain-containing protein</fullName>
    </submittedName>
</protein>
<dbReference type="SUPFAM" id="SSF51182">
    <property type="entry name" value="RmlC-like cupins"/>
    <property type="match status" value="1"/>
</dbReference>
<proteinExistence type="predicted"/>
<keyword evidence="4" id="KW-1185">Reference proteome</keyword>
<dbReference type="Gene3D" id="2.60.120.10">
    <property type="entry name" value="Jelly Rolls"/>
    <property type="match status" value="1"/>
</dbReference>
<evidence type="ECO:0000313" key="4">
    <source>
        <dbReference type="Proteomes" id="UP000670947"/>
    </source>
</evidence>
<dbReference type="Proteomes" id="UP000670947">
    <property type="component" value="Unassembled WGS sequence"/>
</dbReference>
<evidence type="ECO:0000259" key="1">
    <source>
        <dbReference type="Pfam" id="PF00483"/>
    </source>
</evidence>
<dbReference type="PANTHER" id="PTHR46390">
    <property type="entry name" value="MANNOSE-1-PHOSPHATE GUANYLYLTRANSFERASE"/>
    <property type="match status" value="1"/>
</dbReference>
<dbReference type="Pfam" id="PF07883">
    <property type="entry name" value="Cupin_2"/>
    <property type="match status" value="1"/>
</dbReference>
<evidence type="ECO:0000259" key="2">
    <source>
        <dbReference type="Pfam" id="PF07883"/>
    </source>
</evidence>
<evidence type="ECO:0000313" key="3">
    <source>
        <dbReference type="EMBL" id="MBO7744523.1"/>
    </source>
</evidence>
<dbReference type="InterPro" id="IPR013096">
    <property type="entry name" value="Cupin_2"/>
</dbReference>
<dbReference type="CDD" id="cd02213">
    <property type="entry name" value="cupin_PMI_typeII_C"/>
    <property type="match status" value="1"/>
</dbReference>
<dbReference type="Pfam" id="PF00483">
    <property type="entry name" value="NTP_transferase"/>
    <property type="match status" value="1"/>
</dbReference>
<dbReference type="PANTHER" id="PTHR46390:SF1">
    <property type="entry name" value="MANNOSE-1-PHOSPHATE GUANYLYLTRANSFERASE"/>
    <property type="match status" value="1"/>
</dbReference>
<comment type="caution">
    <text evidence="3">The sequence shown here is derived from an EMBL/GenBank/DDBJ whole genome shotgun (WGS) entry which is preliminary data.</text>
</comment>
<dbReference type="InterPro" id="IPR014710">
    <property type="entry name" value="RmlC-like_jellyroll"/>
</dbReference>
<feature type="domain" description="Nucleotidyl transferase" evidence="1">
    <location>
        <begin position="4"/>
        <end position="266"/>
    </location>
</feature>
<feature type="domain" description="Cupin type-2" evidence="2">
    <location>
        <begin position="364"/>
        <end position="429"/>
    </location>
</feature>